<accession>X0V0Q4</accession>
<evidence type="ECO:0000256" key="5">
    <source>
        <dbReference type="ARBA" id="ARBA00023274"/>
    </source>
</evidence>
<dbReference type="InterPro" id="IPR004389">
    <property type="entry name" value="Ribosomal_uL18_bac-type"/>
</dbReference>
<evidence type="ECO:0000256" key="3">
    <source>
        <dbReference type="ARBA" id="ARBA00022884"/>
    </source>
</evidence>
<evidence type="ECO:0008006" key="7">
    <source>
        <dbReference type="Google" id="ProtNLM"/>
    </source>
</evidence>
<dbReference type="Pfam" id="PF00861">
    <property type="entry name" value="Ribosomal_L18p"/>
    <property type="match status" value="1"/>
</dbReference>
<feature type="non-terminal residue" evidence="6">
    <location>
        <position position="1"/>
    </location>
</feature>
<proteinExistence type="inferred from homology"/>
<evidence type="ECO:0000313" key="6">
    <source>
        <dbReference type="EMBL" id="GAF94240.1"/>
    </source>
</evidence>
<name>X0V0Q4_9ZZZZ</name>
<dbReference type="EMBL" id="BARS01017102">
    <property type="protein sequence ID" value="GAF94240.1"/>
    <property type="molecule type" value="Genomic_DNA"/>
</dbReference>
<organism evidence="6">
    <name type="scientific">marine sediment metagenome</name>
    <dbReference type="NCBI Taxonomy" id="412755"/>
    <lineage>
        <taxon>unclassified sequences</taxon>
        <taxon>metagenomes</taxon>
        <taxon>ecological metagenomes</taxon>
    </lineage>
</organism>
<evidence type="ECO:0000256" key="2">
    <source>
        <dbReference type="ARBA" id="ARBA00022730"/>
    </source>
</evidence>
<dbReference type="InterPro" id="IPR005484">
    <property type="entry name" value="Ribosomal_uL18_bac/plant/anim"/>
</dbReference>
<dbReference type="FunFam" id="3.30.420.100:FF:000001">
    <property type="entry name" value="50S ribosomal protein L18"/>
    <property type="match status" value="1"/>
</dbReference>
<dbReference type="GO" id="GO:0022625">
    <property type="term" value="C:cytosolic large ribosomal subunit"/>
    <property type="evidence" value="ECO:0007669"/>
    <property type="project" value="TreeGrafter"/>
</dbReference>
<keyword evidence="3" id="KW-0694">RNA-binding</keyword>
<protein>
    <recommendedName>
        <fullName evidence="7">50S ribosomal protein L18</fullName>
    </recommendedName>
</protein>
<sequence length="113" mass="12912">RLLRRRLHVRKTVVGTPERPRLALCRSNKHIHCQIIDDYQGHTLVSMTTTKKDIREETAGKRSVETAREMGKRFGALALEKGIEKVVFDRAGRKFHGRVKAFAEGARESGLKF</sequence>
<dbReference type="CDD" id="cd00432">
    <property type="entry name" value="Ribosomal_L18_L5e"/>
    <property type="match status" value="1"/>
</dbReference>
<gene>
    <name evidence="6" type="ORF">S01H1_28022</name>
</gene>
<reference evidence="6" key="1">
    <citation type="journal article" date="2014" name="Front. Microbiol.">
        <title>High frequency of phylogenetically diverse reductive dehalogenase-homologous genes in deep subseafloor sedimentary metagenomes.</title>
        <authorList>
            <person name="Kawai M."/>
            <person name="Futagami T."/>
            <person name="Toyoda A."/>
            <person name="Takaki Y."/>
            <person name="Nishi S."/>
            <person name="Hori S."/>
            <person name="Arai W."/>
            <person name="Tsubouchi T."/>
            <person name="Morono Y."/>
            <person name="Uchiyama I."/>
            <person name="Ito T."/>
            <person name="Fujiyama A."/>
            <person name="Inagaki F."/>
            <person name="Takami H."/>
        </authorList>
    </citation>
    <scope>NUCLEOTIDE SEQUENCE</scope>
    <source>
        <strain evidence="6">Expedition CK06-06</strain>
    </source>
</reference>
<dbReference type="GO" id="GO:0003735">
    <property type="term" value="F:structural constituent of ribosome"/>
    <property type="evidence" value="ECO:0007669"/>
    <property type="project" value="InterPro"/>
</dbReference>
<dbReference type="PANTHER" id="PTHR12899:SF3">
    <property type="entry name" value="LARGE RIBOSOMAL SUBUNIT PROTEIN UL18M"/>
    <property type="match status" value="1"/>
</dbReference>
<dbReference type="InterPro" id="IPR057268">
    <property type="entry name" value="Ribosomal_L18"/>
</dbReference>
<dbReference type="NCBIfam" id="TIGR00060">
    <property type="entry name" value="L18_bact"/>
    <property type="match status" value="1"/>
</dbReference>
<comment type="caution">
    <text evidence="6">The sequence shown here is derived from an EMBL/GenBank/DDBJ whole genome shotgun (WGS) entry which is preliminary data.</text>
</comment>
<dbReference type="GO" id="GO:0008097">
    <property type="term" value="F:5S rRNA binding"/>
    <property type="evidence" value="ECO:0007669"/>
    <property type="project" value="TreeGrafter"/>
</dbReference>
<keyword evidence="5" id="KW-0687">Ribonucleoprotein</keyword>
<evidence type="ECO:0000256" key="1">
    <source>
        <dbReference type="ARBA" id="ARBA00007116"/>
    </source>
</evidence>
<dbReference type="HAMAP" id="MF_01337_B">
    <property type="entry name" value="Ribosomal_uL18_B"/>
    <property type="match status" value="1"/>
</dbReference>
<dbReference type="GO" id="GO:0006412">
    <property type="term" value="P:translation"/>
    <property type="evidence" value="ECO:0007669"/>
    <property type="project" value="InterPro"/>
</dbReference>
<dbReference type="Gene3D" id="3.30.420.100">
    <property type="match status" value="1"/>
</dbReference>
<comment type="similarity">
    <text evidence="1">Belongs to the universal ribosomal protein uL18 family.</text>
</comment>
<keyword evidence="4" id="KW-0689">Ribosomal protein</keyword>
<keyword evidence="2" id="KW-0699">rRNA-binding</keyword>
<dbReference type="PANTHER" id="PTHR12899">
    <property type="entry name" value="39S RIBOSOMAL PROTEIN L18, MITOCHONDRIAL"/>
    <property type="match status" value="1"/>
</dbReference>
<dbReference type="AlphaFoldDB" id="X0V0Q4"/>
<dbReference type="SUPFAM" id="SSF53137">
    <property type="entry name" value="Translational machinery components"/>
    <property type="match status" value="1"/>
</dbReference>
<evidence type="ECO:0000256" key="4">
    <source>
        <dbReference type="ARBA" id="ARBA00022980"/>
    </source>
</evidence>